<evidence type="ECO:0000256" key="2">
    <source>
        <dbReference type="SAM" id="Phobius"/>
    </source>
</evidence>
<keyword evidence="4" id="KW-1185">Reference proteome</keyword>
<protein>
    <submittedName>
        <fullName evidence="3">Plasminogen receptor (KT)</fullName>
    </submittedName>
</protein>
<dbReference type="AlphaFoldDB" id="A0AAD1S747"/>
<keyword evidence="2" id="KW-0812">Transmembrane</keyword>
<dbReference type="GO" id="GO:0010756">
    <property type="term" value="P:positive regulation of plasminogen activation"/>
    <property type="evidence" value="ECO:0007669"/>
    <property type="project" value="InterPro"/>
</dbReference>
<evidence type="ECO:0000313" key="3">
    <source>
        <dbReference type="EMBL" id="CAH2294023.1"/>
    </source>
</evidence>
<dbReference type="Pfam" id="PF10166">
    <property type="entry name" value="DUF2368"/>
    <property type="match status" value="1"/>
</dbReference>
<evidence type="ECO:0000256" key="1">
    <source>
        <dbReference type="SAM" id="MobiDB-lite"/>
    </source>
</evidence>
<gene>
    <name evidence="3" type="ORF">PECUL_23A049565</name>
</gene>
<feature type="transmembrane region" description="Helical" evidence="2">
    <location>
        <begin position="133"/>
        <end position="153"/>
    </location>
</feature>
<keyword evidence="3" id="KW-0675">Receptor</keyword>
<sequence>MPFFQPQRQQKRRRKIRAYYTPTSLGLEDLLSGYPAERTDTSCAPDPSTALTHMPAMGRRSQRPQEPPTIVVWVSASKVDMGSFFSRAVDENMRKQQEFMAMNSQLQLERQIQMQNQMRERQMAMQIAGSREFLKYYGTFFTLAAVGLTAGALKRKNPALFIPVVPLGFVFAYQLDMGYGTLIRRMKGEAENIIEKENSLLALPNGLPTFESIEKTRKAQRKFSIDE</sequence>
<proteinExistence type="predicted"/>
<feature type="transmembrane region" description="Helical" evidence="2">
    <location>
        <begin position="159"/>
        <end position="179"/>
    </location>
</feature>
<dbReference type="PANTHER" id="PTHR13411:SF6">
    <property type="entry name" value="PLASMINOGEN RECEPTOR (KT)"/>
    <property type="match status" value="1"/>
</dbReference>
<reference evidence="3" key="1">
    <citation type="submission" date="2022-03" db="EMBL/GenBank/DDBJ databases">
        <authorList>
            <person name="Alioto T."/>
            <person name="Alioto T."/>
            <person name="Gomez Garrido J."/>
        </authorList>
    </citation>
    <scope>NUCLEOTIDE SEQUENCE</scope>
</reference>
<keyword evidence="2" id="KW-0472">Membrane</keyword>
<evidence type="ECO:0000313" key="4">
    <source>
        <dbReference type="Proteomes" id="UP001295444"/>
    </source>
</evidence>
<dbReference type="GO" id="GO:0005886">
    <property type="term" value="C:plasma membrane"/>
    <property type="evidence" value="ECO:0007669"/>
    <property type="project" value="InterPro"/>
</dbReference>
<dbReference type="EMBL" id="OW240916">
    <property type="protein sequence ID" value="CAH2294023.1"/>
    <property type="molecule type" value="Genomic_DNA"/>
</dbReference>
<feature type="region of interest" description="Disordered" evidence="1">
    <location>
        <begin position="36"/>
        <end position="65"/>
    </location>
</feature>
<name>A0AAD1S747_PELCU</name>
<organism evidence="3 4">
    <name type="scientific">Pelobates cultripes</name>
    <name type="common">Western spadefoot toad</name>
    <dbReference type="NCBI Taxonomy" id="61616"/>
    <lineage>
        <taxon>Eukaryota</taxon>
        <taxon>Metazoa</taxon>
        <taxon>Chordata</taxon>
        <taxon>Craniata</taxon>
        <taxon>Vertebrata</taxon>
        <taxon>Euteleostomi</taxon>
        <taxon>Amphibia</taxon>
        <taxon>Batrachia</taxon>
        <taxon>Anura</taxon>
        <taxon>Pelobatoidea</taxon>
        <taxon>Pelobatidae</taxon>
        <taxon>Pelobates</taxon>
    </lineage>
</organism>
<dbReference type="PANTHER" id="PTHR13411">
    <property type="entry name" value="PLASMINOGEN RECEPTOR (KT)"/>
    <property type="match status" value="1"/>
</dbReference>
<keyword evidence="2" id="KW-1133">Transmembrane helix</keyword>
<dbReference type="Proteomes" id="UP001295444">
    <property type="component" value="Chromosome 05"/>
</dbReference>
<dbReference type="InterPro" id="IPR019319">
    <property type="entry name" value="Plg-R(KT)"/>
</dbReference>
<accession>A0AAD1S747</accession>